<keyword evidence="10 11" id="KW-0407">Ion channel</keyword>
<dbReference type="PANTHER" id="PTHR11690">
    <property type="entry name" value="AMILORIDE-SENSITIVE SODIUM CHANNEL-RELATED"/>
    <property type="match status" value="1"/>
</dbReference>
<keyword evidence="9 11" id="KW-0739">Sodium transport</keyword>
<evidence type="ECO:0000256" key="11">
    <source>
        <dbReference type="RuleBase" id="RU000679"/>
    </source>
</evidence>
<evidence type="ECO:0000256" key="2">
    <source>
        <dbReference type="ARBA" id="ARBA00022448"/>
    </source>
</evidence>
<dbReference type="Proteomes" id="UP000728185">
    <property type="component" value="Unassembled WGS sequence"/>
</dbReference>
<keyword evidence="5 13" id="KW-1133">Transmembrane helix</keyword>
<sequence length="645" mass="73491">MHTTAAPNHARYSLKKTEEQPLNSKSPPVNDSSDGAKYTSHQQIDSGSFPNAPILPTLIPDEEQPKFLTGWVPVVKIFTTKNRAVRSLWAIFTVCMVIALVSSITVVVHRHLSYVTVIRLDERGPQDDLPPPAVTICLVEHELTNLNVKKLKQLGNHNWNIIHGATKHCDENNVVTWNSQTDARSRLYEHSAHMIVKMATDPVVCFTLNVLEQVPAPPNSICTTFETMPRFPKNASFWKVLRVHVSLAEDNRSMLGRPSVIVHDQNSIPLNKLARSINEFIVPGTGVSLFYNKELTKRLSTRNSQCDFRPVRIMDHEYKYDMVACQWRAVCQHYHANCQCLCPLEMLRRHLDDRLWHVPNGSTPSITPIQTNCPTRCHHNYPIALVNSTACPQACVAVTYKRINRFVDFSGHRGQFSLYLIQPEGLTEMIEEELYSLPKLFSEIGGLSSFCFGFSCILFFELFELAFWLRCTYRSQFANDLNEYLQRGIDLIEKPGPTTLGAQECVEKKVGFPRVDSATFDLLQLQNIEGARNKPTAKEQKLFNRRKPFFRSHPYNCRFSSPQSSHQIVLNPIRVCRVDGTRLSQYPSDKNSPILGLQQVQKPLFFPNDSTDRLNEGIESHIIHVTLQLNSELFTLPIELNEDVQ</sequence>
<dbReference type="Pfam" id="PF00858">
    <property type="entry name" value="ASC"/>
    <property type="match status" value="1"/>
</dbReference>
<proteinExistence type="inferred from homology"/>
<dbReference type="GO" id="GO:0005886">
    <property type="term" value="C:plasma membrane"/>
    <property type="evidence" value="ECO:0007669"/>
    <property type="project" value="TreeGrafter"/>
</dbReference>
<comment type="similarity">
    <text evidence="11">Belongs to the amiloride-sensitive sodium channel (TC 1.A.6) family.</text>
</comment>
<comment type="caution">
    <text evidence="14">The sequence shown here is derived from an EMBL/GenBank/DDBJ whole genome shotgun (WGS) entry which is preliminary data.</text>
</comment>
<evidence type="ECO:0000256" key="5">
    <source>
        <dbReference type="ARBA" id="ARBA00022989"/>
    </source>
</evidence>
<dbReference type="InterPro" id="IPR001873">
    <property type="entry name" value="ENaC"/>
</dbReference>
<evidence type="ECO:0000256" key="4">
    <source>
        <dbReference type="ARBA" id="ARBA00022692"/>
    </source>
</evidence>
<feature type="compositionally biased region" description="Polar residues" evidence="12">
    <location>
        <begin position="20"/>
        <end position="49"/>
    </location>
</feature>
<accession>A0A8E0S6S2</accession>
<keyword evidence="3 11" id="KW-0894">Sodium channel</keyword>
<organism evidence="14 15">
    <name type="scientific">Fasciolopsis buskii</name>
    <dbReference type="NCBI Taxonomy" id="27845"/>
    <lineage>
        <taxon>Eukaryota</taxon>
        <taxon>Metazoa</taxon>
        <taxon>Spiralia</taxon>
        <taxon>Lophotrochozoa</taxon>
        <taxon>Platyhelminthes</taxon>
        <taxon>Trematoda</taxon>
        <taxon>Digenea</taxon>
        <taxon>Plagiorchiida</taxon>
        <taxon>Echinostomata</taxon>
        <taxon>Echinostomatoidea</taxon>
        <taxon>Fasciolidae</taxon>
        <taxon>Fasciolopsis</taxon>
    </lineage>
</organism>
<dbReference type="OrthoDB" id="6227556at2759"/>
<dbReference type="AlphaFoldDB" id="A0A8E0S6S2"/>
<evidence type="ECO:0000256" key="1">
    <source>
        <dbReference type="ARBA" id="ARBA00004141"/>
    </source>
</evidence>
<evidence type="ECO:0000256" key="12">
    <source>
        <dbReference type="SAM" id="MobiDB-lite"/>
    </source>
</evidence>
<evidence type="ECO:0000313" key="14">
    <source>
        <dbReference type="EMBL" id="KAA0200930.1"/>
    </source>
</evidence>
<evidence type="ECO:0000256" key="10">
    <source>
        <dbReference type="ARBA" id="ARBA00023303"/>
    </source>
</evidence>
<feature type="transmembrane region" description="Helical" evidence="13">
    <location>
        <begin position="88"/>
        <end position="108"/>
    </location>
</feature>
<evidence type="ECO:0000256" key="3">
    <source>
        <dbReference type="ARBA" id="ARBA00022461"/>
    </source>
</evidence>
<feature type="region of interest" description="Disordered" evidence="12">
    <location>
        <begin position="1"/>
        <end position="51"/>
    </location>
</feature>
<keyword evidence="4 11" id="KW-0812">Transmembrane</keyword>
<keyword evidence="2 11" id="KW-0813">Transport</keyword>
<dbReference type="EMBL" id="LUCM01000206">
    <property type="protein sequence ID" value="KAA0200930.1"/>
    <property type="molecule type" value="Genomic_DNA"/>
</dbReference>
<name>A0A8E0S6S2_9TREM</name>
<gene>
    <name evidence="14" type="ORF">FBUS_04886</name>
</gene>
<evidence type="ECO:0000256" key="6">
    <source>
        <dbReference type="ARBA" id="ARBA00023053"/>
    </source>
</evidence>
<keyword evidence="15" id="KW-1185">Reference proteome</keyword>
<dbReference type="GO" id="GO:0015280">
    <property type="term" value="F:ligand-gated sodium channel activity"/>
    <property type="evidence" value="ECO:0007669"/>
    <property type="project" value="TreeGrafter"/>
</dbReference>
<dbReference type="Gene3D" id="1.10.287.770">
    <property type="entry name" value="YojJ-like"/>
    <property type="match status" value="1"/>
</dbReference>
<protein>
    <submittedName>
        <fullName evidence="14">Amiloride-sensitive sodium channel</fullName>
    </submittedName>
</protein>
<comment type="subcellular location">
    <subcellularLocation>
        <location evidence="1">Membrane</location>
        <topology evidence="1">Multi-pass membrane protein</topology>
    </subcellularLocation>
</comment>
<reference evidence="14" key="1">
    <citation type="submission" date="2019-05" db="EMBL/GenBank/DDBJ databases">
        <title>Annotation for the trematode Fasciolopsis buski.</title>
        <authorList>
            <person name="Choi Y.-J."/>
        </authorList>
    </citation>
    <scope>NUCLEOTIDE SEQUENCE</scope>
    <source>
        <strain evidence="14">HT</strain>
        <tissue evidence="14">Whole worm</tissue>
    </source>
</reference>
<evidence type="ECO:0000313" key="15">
    <source>
        <dbReference type="Proteomes" id="UP000728185"/>
    </source>
</evidence>
<keyword evidence="6" id="KW-0915">Sodium</keyword>
<evidence type="ECO:0000256" key="13">
    <source>
        <dbReference type="SAM" id="Phobius"/>
    </source>
</evidence>
<evidence type="ECO:0000256" key="7">
    <source>
        <dbReference type="ARBA" id="ARBA00023065"/>
    </source>
</evidence>
<evidence type="ECO:0000256" key="8">
    <source>
        <dbReference type="ARBA" id="ARBA00023136"/>
    </source>
</evidence>
<keyword evidence="7 11" id="KW-0406">Ion transport</keyword>
<evidence type="ECO:0000256" key="9">
    <source>
        <dbReference type="ARBA" id="ARBA00023201"/>
    </source>
</evidence>
<keyword evidence="8 13" id="KW-0472">Membrane</keyword>